<dbReference type="Proteomes" id="UP000005737">
    <property type="component" value="Unassembled WGS sequence"/>
</dbReference>
<gene>
    <name evidence="2" type="ORF">Lepil_0840</name>
</gene>
<evidence type="ECO:0000313" key="2">
    <source>
        <dbReference type="EMBL" id="EHQ05541.1"/>
    </source>
</evidence>
<dbReference type="EMBL" id="JH597773">
    <property type="protein sequence ID" value="EHQ05541.1"/>
    <property type="molecule type" value="Genomic_DNA"/>
</dbReference>
<feature type="transmembrane region" description="Helical" evidence="1">
    <location>
        <begin position="75"/>
        <end position="93"/>
    </location>
</feature>
<keyword evidence="1" id="KW-0472">Membrane</keyword>
<evidence type="ECO:0000313" key="3">
    <source>
        <dbReference type="Proteomes" id="UP000005737"/>
    </source>
</evidence>
<keyword evidence="3" id="KW-1185">Reference proteome</keyword>
<dbReference type="STRING" id="183.GCA_002009735_00955"/>
<reference evidence="2 3" key="1">
    <citation type="submission" date="2011-10" db="EMBL/GenBank/DDBJ databases">
        <title>The Improved High-Quality Draft genome of Leptonema illini DSM 21528.</title>
        <authorList>
            <consortium name="US DOE Joint Genome Institute (JGI-PGF)"/>
            <person name="Lucas S."/>
            <person name="Copeland A."/>
            <person name="Lapidus A."/>
            <person name="Glavina del Rio T."/>
            <person name="Dalin E."/>
            <person name="Tice H."/>
            <person name="Bruce D."/>
            <person name="Goodwin L."/>
            <person name="Pitluck S."/>
            <person name="Peters L."/>
            <person name="Mikhailova N."/>
            <person name="Held B."/>
            <person name="Kyrpides N."/>
            <person name="Mavromatis K."/>
            <person name="Ivanova N."/>
            <person name="Markowitz V."/>
            <person name="Cheng J.-F."/>
            <person name="Hugenholtz P."/>
            <person name="Woyke T."/>
            <person name="Wu D."/>
            <person name="Gronow S."/>
            <person name="Wellnitz S."/>
            <person name="Brambilla E.-M."/>
            <person name="Klenk H.-P."/>
            <person name="Eisen J.A."/>
        </authorList>
    </citation>
    <scope>NUCLEOTIDE SEQUENCE [LARGE SCALE GENOMIC DNA]</scope>
    <source>
        <strain evidence="2 3">DSM 21528</strain>
    </source>
</reference>
<keyword evidence="1" id="KW-0812">Transmembrane</keyword>
<keyword evidence="1" id="KW-1133">Transmembrane helix</keyword>
<name>H2CEF5_9LEPT</name>
<dbReference type="AlphaFoldDB" id="H2CEF5"/>
<dbReference type="HOGENOM" id="CLU_2316861_0_0_12"/>
<protein>
    <submittedName>
        <fullName evidence="2">Uncharacterized protein</fullName>
    </submittedName>
</protein>
<feature type="transmembrane region" description="Helical" evidence="1">
    <location>
        <begin position="7"/>
        <end position="27"/>
    </location>
</feature>
<proteinExistence type="predicted"/>
<evidence type="ECO:0000256" key="1">
    <source>
        <dbReference type="SAM" id="Phobius"/>
    </source>
</evidence>
<accession>H2CEF5</accession>
<sequence>MKYVALLANVLIIVWWLAMLVAMGLIGKRNSVLDVVLSPIAFIGLPVAFISFAVAGLYYGVHILRNKKLTMISRLFWLMSPVLCFFPYIYYWIKYVRDE</sequence>
<organism evidence="2 3">
    <name type="scientific">Leptonema illini DSM 21528</name>
    <dbReference type="NCBI Taxonomy" id="929563"/>
    <lineage>
        <taxon>Bacteria</taxon>
        <taxon>Pseudomonadati</taxon>
        <taxon>Spirochaetota</taxon>
        <taxon>Spirochaetia</taxon>
        <taxon>Leptospirales</taxon>
        <taxon>Leptospiraceae</taxon>
        <taxon>Leptonema</taxon>
    </lineage>
</organism>
<feature type="transmembrane region" description="Helical" evidence="1">
    <location>
        <begin position="39"/>
        <end position="63"/>
    </location>
</feature>